<evidence type="ECO:0000313" key="2">
    <source>
        <dbReference type="Proteomes" id="UP000027178"/>
    </source>
</evidence>
<proteinExistence type="predicted"/>
<dbReference type="HOGENOM" id="CLU_3234812_0_0_11"/>
<reference evidence="1 2" key="1">
    <citation type="submission" date="2014-05" db="EMBL/GenBank/DDBJ databases">
        <title>Draft Genome Sequence of Kitasatospora cheerisanensis KCTC 2395.</title>
        <authorList>
            <person name="Nam D.H."/>
        </authorList>
    </citation>
    <scope>NUCLEOTIDE SEQUENCE [LARGE SCALE GENOMIC DNA]</scope>
    <source>
        <strain evidence="1 2">KCTC 2395</strain>
    </source>
</reference>
<accession>A0A066YWL3</accession>
<gene>
    <name evidence="1" type="ORF">KCH_58170</name>
</gene>
<evidence type="ECO:0000313" key="1">
    <source>
        <dbReference type="EMBL" id="KDN82310.1"/>
    </source>
</evidence>
<organism evidence="1 2">
    <name type="scientific">Kitasatospora cheerisanensis KCTC 2395</name>
    <dbReference type="NCBI Taxonomy" id="1348663"/>
    <lineage>
        <taxon>Bacteria</taxon>
        <taxon>Bacillati</taxon>
        <taxon>Actinomycetota</taxon>
        <taxon>Actinomycetes</taxon>
        <taxon>Kitasatosporales</taxon>
        <taxon>Streptomycetaceae</taxon>
        <taxon>Kitasatospora</taxon>
    </lineage>
</organism>
<dbReference type="Proteomes" id="UP000027178">
    <property type="component" value="Unassembled WGS sequence"/>
</dbReference>
<protein>
    <submittedName>
        <fullName evidence="1">Uncharacterized protein</fullName>
    </submittedName>
</protein>
<dbReference type="EMBL" id="JNBY01000112">
    <property type="protein sequence ID" value="KDN82310.1"/>
    <property type="molecule type" value="Genomic_DNA"/>
</dbReference>
<dbReference type="AlphaFoldDB" id="A0A066YWL3"/>
<name>A0A066YWL3_9ACTN</name>
<sequence>MPESITRADEVLLGVVGSPVLFHRERGCRPLLREQATNSPALA</sequence>
<keyword evidence="2" id="KW-1185">Reference proteome</keyword>
<comment type="caution">
    <text evidence="1">The sequence shown here is derived from an EMBL/GenBank/DDBJ whole genome shotgun (WGS) entry which is preliminary data.</text>
</comment>